<name>A0A3N6MQ30_NATCH</name>
<reference evidence="1 2" key="1">
    <citation type="submission" date="2018-10" db="EMBL/GenBank/DDBJ databases">
        <title>Natrarchaeobius chitinivorans gen. nov., sp. nov., and Natrarchaeobius haloalkaliphilus sp. nov., alkaliphilic, chitin-utilizing haloarchaea from hypersaline alkaline lakes.</title>
        <authorList>
            <person name="Sorokin D.Y."/>
            <person name="Elcheninov A.G."/>
            <person name="Kostrikina N.A."/>
            <person name="Bale N.J."/>
            <person name="Sinninghe Damste J.S."/>
            <person name="Khijniak T.V."/>
            <person name="Kublanov I.V."/>
            <person name="Toshchakov S.V."/>
        </authorList>
    </citation>
    <scope>NUCLEOTIDE SEQUENCE [LARGE SCALE GENOMIC DNA]</scope>
    <source>
        <strain evidence="1 2">AArcht7</strain>
    </source>
</reference>
<organism evidence="1 2">
    <name type="scientific">Natrarchaeobius chitinivorans</name>
    <dbReference type="NCBI Taxonomy" id="1679083"/>
    <lineage>
        <taxon>Archaea</taxon>
        <taxon>Methanobacteriati</taxon>
        <taxon>Methanobacteriota</taxon>
        <taxon>Stenosarchaea group</taxon>
        <taxon>Halobacteria</taxon>
        <taxon>Halobacteriales</taxon>
        <taxon>Natrialbaceae</taxon>
        <taxon>Natrarchaeobius</taxon>
    </lineage>
</organism>
<sequence>MVEPRVPGSGGDRRLELPCGEAIDPRDVDLGMREYTCSCGARHAVVTDVHPPSRFFPESLVAVLQESIEPADEFDRFGTPHLMGVVLEEFPEKVVVHDASDDGAVGYAMLWVTDVDARRLHEIVVELVVELMEHAISHADDDAAIAQFESQMLEFDVSEFVDQYRNQREFENEHDRAL</sequence>
<comment type="caution">
    <text evidence="1">The sequence shown here is derived from an EMBL/GenBank/DDBJ whole genome shotgun (WGS) entry which is preliminary data.</text>
</comment>
<keyword evidence="2" id="KW-1185">Reference proteome</keyword>
<dbReference type="Pfam" id="PF19132">
    <property type="entry name" value="DUF5815"/>
    <property type="match status" value="1"/>
</dbReference>
<evidence type="ECO:0000313" key="2">
    <source>
        <dbReference type="Proteomes" id="UP000281431"/>
    </source>
</evidence>
<dbReference type="InterPro" id="IPR043853">
    <property type="entry name" value="DUF5815"/>
</dbReference>
<dbReference type="Proteomes" id="UP000281431">
    <property type="component" value="Unassembled WGS sequence"/>
</dbReference>
<evidence type="ECO:0000313" key="1">
    <source>
        <dbReference type="EMBL" id="RQG99740.1"/>
    </source>
</evidence>
<dbReference type="EMBL" id="REFZ01000008">
    <property type="protein sequence ID" value="RQG99740.1"/>
    <property type="molecule type" value="Genomic_DNA"/>
</dbReference>
<dbReference type="OrthoDB" id="156206at2157"/>
<dbReference type="AlphaFoldDB" id="A0A3N6MQ30"/>
<accession>A0A3N6MQ30</accession>
<gene>
    <name evidence="1" type="ORF">EA472_13890</name>
</gene>
<protein>
    <submittedName>
        <fullName evidence="1">Uncharacterized protein</fullName>
    </submittedName>
</protein>
<proteinExistence type="predicted"/>